<gene>
    <name evidence="2" type="ORF">B0H15DRAFT_129066</name>
</gene>
<feature type="region of interest" description="Disordered" evidence="1">
    <location>
        <begin position="145"/>
        <end position="166"/>
    </location>
</feature>
<accession>A0AAD6U8V8</accession>
<feature type="region of interest" description="Disordered" evidence="1">
    <location>
        <begin position="600"/>
        <end position="710"/>
    </location>
</feature>
<evidence type="ECO:0000313" key="2">
    <source>
        <dbReference type="EMBL" id="KAJ7094575.1"/>
    </source>
</evidence>
<feature type="region of interest" description="Disordered" evidence="1">
    <location>
        <begin position="1039"/>
        <end position="1117"/>
    </location>
</feature>
<feature type="region of interest" description="Disordered" evidence="1">
    <location>
        <begin position="1161"/>
        <end position="1212"/>
    </location>
</feature>
<feature type="compositionally biased region" description="Low complexity" evidence="1">
    <location>
        <begin position="419"/>
        <end position="428"/>
    </location>
</feature>
<organism evidence="2 3">
    <name type="scientific">Mycena belliarum</name>
    <dbReference type="NCBI Taxonomy" id="1033014"/>
    <lineage>
        <taxon>Eukaryota</taxon>
        <taxon>Fungi</taxon>
        <taxon>Dikarya</taxon>
        <taxon>Basidiomycota</taxon>
        <taxon>Agaricomycotina</taxon>
        <taxon>Agaricomycetes</taxon>
        <taxon>Agaricomycetidae</taxon>
        <taxon>Agaricales</taxon>
        <taxon>Marasmiineae</taxon>
        <taxon>Mycenaceae</taxon>
        <taxon>Mycena</taxon>
    </lineage>
</organism>
<feature type="compositionally biased region" description="Polar residues" evidence="1">
    <location>
        <begin position="224"/>
        <end position="233"/>
    </location>
</feature>
<feature type="region of interest" description="Disordered" evidence="1">
    <location>
        <begin position="324"/>
        <end position="362"/>
    </location>
</feature>
<feature type="compositionally biased region" description="Polar residues" evidence="1">
    <location>
        <begin position="1203"/>
        <end position="1212"/>
    </location>
</feature>
<dbReference type="Proteomes" id="UP001222325">
    <property type="component" value="Unassembled WGS sequence"/>
</dbReference>
<proteinExistence type="predicted"/>
<feature type="region of interest" description="Disordered" evidence="1">
    <location>
        <begin position="392"/>
        <end position="429"/>
    </location>
</feature>
<feature type="compositionally biased region" description="Low complexity" evidence="1">
    <location>
        <begin position="43"/>
        <end position="59"/>
    </location>
</feature>
<feature type="compositionally biased region" description="Low complexity" evidence="1">
    <location>
        <begin position="1161"/>
        <end position="1172"/>
    </location>
</feature>
<feature type="region of interest" description="Disordered" evidence="1">
    <location>
        <begin position="213"/>
        <end position="305"/>
    </location>
</feature>
<feature type="region of interest" description="Disordered" evidence="1">
    <location>
        <begin position="504"/>
        <end position="543"/>
    </location>
</feature>
<dbReference type="EMBL" id="JARJCN010000014">
    <property type="protein sequence ID" value="KAJ7094575.1"/>
    <property type="molecule type" value="Genomic_DNA"/>
</dbReference>
<feature type="compositionally biased region" description="Low complexity" evidence="1">
    <location>
        <begin position="85"/>
        <end position="99"/>
    </location>
</feature>
<feature type="compositionally biased region" description="Basic and acidic residues" evidence="1">
    <location>
        <begin position="605"/>
        <end position="622"/>
    </location>
</feature>
<feature type="region of interest" description="Disordered" evidence="1">
    <location>
        <begin position="1"/>
        <end position="113"/>
    </location>
</feature>
<feature type="compositionally biased region" description="Basic residues" evidence="1">
    <location>
        <begin position="968"/>
        <end position="980"/>
    </location>
</feature>
<feature type="compositionally biased region" description="Polar residues" evidence="1">
    <location>
        <begin position="100"/>
        <end position="111"/>
    </location>
</feature>
<feature type="compositionally biased region" description="Basic and acidic residues" evidence="1">
    <location>
        <begin position="875"/>
        <end position="891"/>
    </location>
</feature>
<feature type="region of interest" description="Disordered" evidence="1">
    <location>
        <begin position="863"/>
        <end position="896"/>
    </location>
</feature>
<name>A0AAD6U8V8_9AGAR</name>
<reference evidence="2" key="1">
    <citation type="submission" date="2023-03" db="EMBL/GenBank/DDBJ databases">
        <title>Massive genome expansion in bonnet fungi (Mycena s.s.) driven by repeated elements and novel gene families across ecological guilds.</title>
        <authorList>
            <consortium name="Lawrence Berkeley National Laboratory"/>
            <person name="Harder C.B."/>
            <person name="Miyauchi S."/>
            <person name="Viragh M."/>
            <person name="Kuo A."/>
            <person name="Thoen E."/>
            <person name="Andreopoulos B."/>
            <person name="Lu D."/>
            <person name="Skrede I."/>
            <person name="Drula E."/>
            <person name="Henrissat B."/>
            <person name="Morin E."/>
            <person name="Kohler A."/>
            <person name="Barry K."/>
            <person name="LaButti K."/>
            <person name="Morin E."/>
            <person name="Salamov A."/>
            <person name="Lipzen A."/>
            <person name="Mereny Z."/>
            <person name="Hegedus B."/>
            <person name="Baldrian P."/>
            <person name="Stursova M."/>
            <person name="Weitz H."/>
            <person name="Taylor A."/>
            <person name="Grigoriev I.V."/>
            <person name="Nagy L.G."/>
            <person name="Martin F."/>
            <person name="Kauserud H."/>
        </authorList>
    </citation>
    <scope>NUCLEOTIDE SEQUENCE</scope>
    <source>
        <strain evidence="2">CBHHK173m</strain>
    </source>
</reference>
<comment type="caution">
    <text evidence="2">The sequence shown here is derived from an EMBL/GenBank/DDBJ whole genome shotgun (WGS) entry which is preliminary data.</text>
</comment>
<feature type="region of interest" description="Disordered" evidence="1">
    <location>
        <begin position="728"/>
        <end position="764"/>
    </location>
</feature>
<feature type="compositionally biased region" description="Low complexity" evidence="1">
    <location>
        <begin position="954"/>
        <end position="967"/>
    </location>
</feature>
<feature type="compositionally biased region" description="Basic and acidic residues" evidence="1">
    <location>
        <begin position="504"/>
        <end position="533"/>
    </location>
</feature>
<feature type="compositionally biased region" description="Low complexity" evidence="1">
    <location>
        <begin position="255"/>
        <end position="303"/>
    </location>
</feature>
<feature type="compositionally biased region" description="Basic and acidic residues" evidence="1">
    <location>
        <begin position="995"/>
        <end position="1010"/>
    </location>
</feature>
<feature type="compositionally biased region" description="Low complexity" evidence="1">
    <location>
        <begin position="928"/>
        <end position="937"/>
    </location>
</feature>
<keyword evidence="3" id="KW-1185">Reference proteome</keyword>
<evidence type="ECO:0000313" key="3">
    <source>
        <dbReference type="Proteomes" id="UP001222325"/>
    </source>
</evidence>
<sequence>MSSSPPQLHLSLPPNTTSFKRSFEQFGFDLESPSGPRAHDSIDGTSTSASGQSSSSTSPDGDENRRKRARSAGSLSDPEDRSSEESSSTLSSFHSEPSSADSHLSHQTSSQAAARRHLLLDLGLGRGLGSSVALGLSMASAELQLGGGRATEPPPRIPTPDLLESDDIEMPDIDMDFSHSEEHEDRQTSHAEHVRRSVDRFNTFDRHISVLRSSSPPVIPLPASLSSRQASQSPPTLPPLPLVDLGLDADDNNHDNNLSTQITTTTTNTPPRLNLNLPPTTSLSSVPSSPSAARDASSSSSSAQFRERLDSAIDGLGGGDLHFEAPITYNSTSDRFEQRTDDGPMSDRYLEPVQDSSGPSTSNIAARTRLLVETPLSEWPPVIDWDVTLGRPGSSSEAMQPLRSPTFSSWRPRVRPTSATAATNTTNADIRRFIGNSYSPPPHPPPPTRLYPRPVSLAAPLSVQATTSGEAAALDADLVDAYLDFQRSNTNTRAWESALERARTLRQEREQERERIRATDRERERARANQREREEEETDRELEHPWSLDSIWETNARGESYSSSARPRPRDSLTLRARREFMEDNGRELELELSRRRALQRQMHRASDTDRERQLEEQHERGQSSVSRAARYLESGLLDPREASRPMPLPSGREQRSPPDTANPFAITWAPNRGASTGDEEASSSTHRFRSSSHSRESGVNRIPRTEQDEDHGMEAFAEWFNSVPPTYRIANPRTTEPSGEGVDFLRGGGGEPPGSGEWRARTAGAWQPRLAVSRQSTAVPTRTATHARAQSIPISSLSPSLSSLNSVPPRPSLHRLRSRLHGPPRAAGVGSTNSLVAENAAAIRRREARTEFMERLNRTITHDVDDLSDPESDWEPRMRQPARDPPRLDMDLDSDEDHLSLPRRIAEAIDLIGSRPPLRISHRRSDSSPTRSSRPSIGRALFDQDTDEQPTASSSGLNSRRPSSSIHPRRTIPRLRQHHVSGEISPPPQPSAVVDRHHASWEAPSRDTDVSSTYQYLSNLSHGFDSQSVSISDMAHTITSNSETAEDTRRIPPSPPWGETESPFSTLFSRSPRSPSSPAPQRHARYSRPQDMPGRYPDDVMEAIEDPSVPSLPPPDLGRNFERAEDVLRSAHGSRHPPPFSNFTGPFRLTMQRREEFRAARAAAAAMSPQRIPEPPSIPPLYFGGEFEGSSMQGPSEEGSARSFSSDFLHS</sequence>
<feature type="compositionally biased region" description="Low complexity" evidence="1">
    <location>
        <begin position="1063"/>
        <end position="1081"/>
    </location>
</feature>
<feature type="region of interest" description="Disordered" evidence="1">
    <location>
        <begin position="917"/>
        <end position="1011"/>
    </location>
</feature>
<protein>
    <submittedName>
        <fullName evidence="2">Uncharacterized protein</fullName>
    </submittedName>
</protein>
<feature type="compositionally biased region" description="Low complexity" evidence="1">
    <location>
        <begin position="1"/>
        <end position="14"/>
    </location>
</feature>
<feature type="compositionally biased region" description="Polar residues" evidence="1">
    <location>
        <begin position="393"/>
        <end position="409"/>
    </location>
</feature>
<evidence type="ECO:0000256" key="1">
    <source>
        <dbReference type="SAM" id="MobiDB-lite"/>
    </source>
</evidence>
<dbReference type="AlphaFoldDB" id="A0AAD6U8V8"/>
<feature type="compositionally biased region" description="Basic and acidic residues" evidence="1">
    <location>
        <begin position="694"/>
        <end position="710"/>
    </location>
</feature>